<keyword evidence="3" id="KW-1185">Reference proteome</keyword>
<dbReference type="PATRIC" id="fig|571915.4.peg.1721"/>
<dbReference type="EMBL" id="CP011542">
    <property type="protein sequence ID" value="AKK05943.1"/>
    <property type="molecule type" value="Genomic_DNA"/>
</dbReference>
<reference evidence="3" key="2">
    <citation type="submission" date="2015-05" db="EMBL/GenBank/DDBJ databases">
        <title>Complete genome sequence of Corynebacterium mustelae DSM 45274, isolated from various tissues of a male ferret with lethal sepsis.</title>
        <authorList>
            <person name="Ruckert C."/>
            <person name="Albersmeier A."/>
            <person name="Winkler A."/>
            <person name="Tauch A."/>
        </authorList>
    </citation>
    <scope>NUCLEOTIDE SEQUENCE [LARGE SCALE GENOMIC DNA]</scope>
    <source>
        <strain evidence="3">DSM 45274</strain>
    </source>
</reference>
<dbReference type="SUPFAM" id="SSF53474">
    <property type="entry name" value="alpha/beta-Hydrolases"/>
    <property type="match status" value="1"/>
</dbReference>
<dbReference type="KEGG" id="cmv:CMUST_08090"/>
<accession>A0A0G3H291</accession>
<dbReference type="RefSeq" id="WP_047262067.1">
    <property type="nucleotide sequence ID" value="NZ_CP011542.1"/>
</dbReference>
<evidence type="ECO:0000256" key="1">
    <source>
        <dbReference type="SAM" id="SignalP"/>
    </source>
</evidence>
<proteinExistence type="predicted"/>
<sequence>MFGKTTAAAVLLTLLPVPVVHAHEATPACPKVAIVAARGSEQNEEIQPTTYSEAAPQEFSSTGFEGPNIRGLLQHAESRYSQAHPMVSLLKNVDVIDLNDDIYPAELYLPAIAEKGEEVSFAEAAKRLIGIVSKQSPDRIIHTAVTGLVEGMKHAKTAVPRYISDYEQHTNCRPSYILVGFSQGALLLSNLEKFFAATGRLAGVVYIGNPLLEKNHHHGLVIGGPESGTGLLGVVGERIRGELSFAKDVDYADVPRINVCQRGDFACDTTVHSLSASARSRGGIHNSYFQEETKTPEEDLAADELAKLITSQR</sequence>
<feature type="signal peptide" evidence="1">
    <location>
        <begin position="1"/>
        <end position="22"/>
    </location>
</feature>
<evidence type="ECO:0000313" key="2">
    <source>
        <dbReference type="EMBL" id="AKK05943.1"/>
    </source>
</evidence>
<name>A0A0G3H291_9CORY</name>
<dbReference type="Proteomes" id="UP000035199">
    <property type="component" value="Chromosome"/>
</dbReference>
<organism evidence="2 3">
    <name type="scientific">Corynebacterium mustelae</name>
    <dbReference type="NCBI Taxonomy" id="571915"/>
    <lineage>
        <taxon>Bacteria</taxon>
        <taxon>Bacillati</taxon>
        <taxon>Actinomycetota</taxon>
        <taxon>Actinomycetes</taxon>
        <taxon>Mycobacteriales</taxon>
        <taxon>Corynebacteriaceae</taxon>
        <taxon>Corynebacterium</taxon>
    </lineage>
</organism>
<reference evidence="2 3" key="1">
    <citation type="journal article" date="2015" name="Genome Announc.">
        <title>Complete Genome Sequence of the Type Strain Corynebacterium mustelae DSM 45274, Isolated from Various Tissues of a Male Ferret with Lethal Sepsis.</title>
        <authorList>
            <person name="Ruckert C."/>
            <person name="Eimer J."/>
            <person name="Winkler A."/>
            <person name="Tauch A."/>
        </authorList>
    </citation>
    <scope>NUCLEOTIDE SEQUENCE [LARGE SCALE GENOMIC DNA]</scope>
    <source>
        <strain evidence="2 3">DSM 45274</strain>
    </source>
</reference>
<dbReference type="InterPro" id="IPR029058">
    <property type="entry name" value="AB_hydrolase_fold"/>
</dbReference>
<dbReference type="STRING" id="571915.CMUST_08090"/>
<dbReference type="AlphaFoldDB" id="A0A0G3H291"/>
<evidence type="ECO:0000313" key="3">
    <source>
        <dbReference type="Proteomes" id="UP000035199"/>
    </source>
</evidence>
<protein>
    <submittedName>
        <fullName evidence="2">Cutinase</fullName>
    </submittedName>
</protein>
<dbReference type="OrthoDB" id="4457739at2"/>
<gene>
    <name evidence="2" type="ORF">CMUST_08090</name>
</gene>
<dbReference type="Gene3D" id="3.40.50.1820">
    <property type="entry name" value="alpha/beta hydrolase"/>
    <property type="match status" value="1"/>
</dbReference>
<keyword evidence="1" id="KW-0732">Signal</keyword>
<feature type="chain" id="PRO_5002554540" evidence="1">
    <location>
        <begin position="23"/>
        <end position="313"/>
    </location>
</feature>